<accession>A0ABV0SEP1</accession>
<comment type="caution">
    <text evidence="1">The sequence shown here is derived from an EMBL/GenBank/DDBJ whole genome shotgun (WGS) entry which is preliminary data.</text>
</comment>
<sequence length="101" mass="11572">MKKFNFQTIYGLLDTGSRPMPTGWGCLEAVSKNLFFLFHGKQDNLLISTYVWEHWDQESYSMGIFLFNGHKHCSQSKIHQGHGADIHHAAVETDSISIIQF</sequence>
<keyword evidence="2" id="KW-1185">Reference proteome</keyword>
<protein>
    <submittedName>
        <fullName evidence="1">Uncharacterized protein</fullName>
    </submittedName>
</protein>
<organism evidence="1 2">
    <name type="scientific">Xenoophorus captivus</name>
    <dbReference type="NCBI Taxonomy" id="1517983"/>
    <lineage>
        <taxon>Eukaryota</taxon>
        <taxon>Metazoa</taxon>
        <taxon>Chordata</taxon>
        <taxon>Craniata</taxon>
        <taxon>Vertebrata</taxon>
        <taxon>Euteleostomi</taxon>
        <taxon>Actinopterygii</taxon>
        <taxon>Neopterygii</taxon>
        <taxon>Teleostei</taxon>
        <taxon>Neoteleostei</taxon>
        <taxon>Acanthomorphata</taxon>
        <taxon>Ovalentaria</taxon>
        <taxon>Atherinomorphae</taxon>
        <taxon>Cyprinodontiformes</taxon>
        <taxon>Goodeidae</taxon>
        <taxon>Xenoophorus</taxon>
    </lineage>
</organism>
<reference evidence="1 2" key="1">
    <citation type="submission" date="2021-06" db="EMBL/GenBank/DDBJ databases">
        <authorList>
            <person name="Palmer J.M."/>
        </authorList>
    </citation>
    <scope>NUCLEOTIDE SEQUENCE [LARGE SCALE GENOMIC DNA]</scope>
    <source>
        <strain evidence="1 2">XC_2019</strain>
        <tissue evidence="1">Muscle</tissue>
    </source>
</reference>
<evidence type="ECO:0000313" key="1">
    <source>
        <dbReference type="EMBL" id="MEQ2218412.1"/>
    </source>
</evidence>
<evidence type="ECO:0000313" key="2">
    <source>
        <dbReference type="Proteomes" id="UP001434883"/>
    </source>
</evidence>
<dbReference type="EMBL" id="JAHRIN010076914">
    <property type="protein sequence ID" value="MEQ2218412.1"/>
    <property type="molecule type" value="Genomic_DNA"/>
</dbReference>
<gene>
    <name evidence="1" type="ORF">XENOCAPTIV_002866</name>
</gene>
<dbReference type="Proteomes" id="UP001434883">
    <property type="component" value="Unassembled WGS sequence"/>
</dbReference>
<name>A0ABV0SEP1_9TELE</name>
<proteinExistence type="predicted"/>